<dbReference type="SUPFAM" id="SSF46689">
    <property type="entry name" value="Homeodomain-like"/>
    <property type="match status" value="1"/>
</dbReference>
<dbReference type="Proteomes" id="UP000439113">
    <property type="component" value="Unassembled WGS sequence"/>
</dbReference>
<name>A0A6N8DMB4_RHOAC</name>
<dbReference type="InterPro" id="IPR036271">
    <property type="entry name" value="Tet_transcr_reg_TetR-rel_C_sf"/>
</dbReference>
<dbReference type="InterPro" id="IPR001647">
    <property type="entry name" value="HTH_TetR"/>
</dbReference>
<dbReference type="Pfam" id="PF00440">
    <property type="entry name" value="TetR_N"/>
    <property type="match status" value="1"/>
</dbReference>
<evidence type="ECO:0000256" key="2">
    <source>
        <dbReference type="ARBA" id="ARBA00023125"/>
    </source>
</evidence>
<dbReference type="GO" id="GO:0003700">
    <property type="term" value="F:DNA-binding transcription factor activity"/>
    <property type="evidence" value="ECO:0007669"/>
    <property type="project" value="TreeGrafter"/>
</dbReference>
<dbReference type="FunFam" id="1.10.10.60:FF:000141">
    <property type="entry name" value="TetR family transcriptional regulator"/>
    <property type="match status" value="1"/>
</dbReference>
<protein>
    <submittedName>
        <fullName evidence="6">TetR family transcriptional regulator</fullName>
    </submittedName>
</protein>
<dbReference type="Pfam" id="PF14246">
    <property type="entry name" value="TetR_C_7"/>
    <property type="match status" value="1"/>
</dbReference>
<dbReference type="InterPro" id="IPR009057">
    <property type="entry name" value="Homeodomain-like_sf"/>
</dbReference>
<dbReference type="InterPro" id="IPR039536">
    <property type="entry name" value="TetR_C_Proteobacteria"/>
</dbReference>
<keyword evidence="3" id="KW-0804">Transcription</keyword>
<dbReference type="PANTHER" id="PTHR30055:SF223">
    <property type="entry name" value="HTH-TYPE TRANSCRIPTIONAL REGULATOR UIDR"/>
    <property type="match status" value="1"/>
</dbReference>
<sequence length="211" mass="23393">MFKCEGFRRRRKAERPGEILDAAFEAFAERGYAATRLEDVAARAGVTKGTIYVYFPTKEKLFEDMVRSHSAGLLSDADTLVAGIEGASGEKLRSLLHFLYGRCVEDRRGREILRFMIAEGKNFPQLVAEHYRDFVVPLLSMVSALLEQGVATGQFRADLCRETVRIVIAPTLFLGVLRLIFGDAPPVDEEAYVDAHIDLTLNGLLANPLGA</sequence>
<evidence type="ECO:0000313" key="7">
    <source>
        <dbReference type="Proteomes" id="UP000439113"/>
    </source>
</evidence>
<feature type="domain" description="HTH tetR-type" evidence="5">
    <location>
        <begin position="13"/>
        <end position="73"/>
    </location>
</feature>
<dbReference type="AlphaFoldDB" id="A0A6N8DMB4"/>
<accession>A0A6N8DMB4</accession>
<gene>
    <name evidence="6" type="ORF">GJ654_06665</name>
</gene>
<keyword evidence="1" id="KW-0805">Transcription regulation</keyword>
<evidence type="ECO:0000259" key="5">
    <source>
        <dbReference type="PROSITE" id="PS50977"/>
    </source>
</evidence>
<dbReference type="PROSITE" id="PS50977">
    <property type="entry name" value="HTH_TETR_2"/>
    <property type="match status" value="1"/>
</dbReference>
<evidence type="ECO:0000256" key="4">
    <source>
        <dbReference type="PROSITE-ProRule" id="PRU00335"/>
    </source>
</evidence>
<comment type="caution">
    <text evidence="6">The sequence shown here is derived from an EMBL/GenBank/DDBJ whole genome shotgun (WGS) entry which is preliminary data.</text>
</comment>
<evidence type="ECO:0000256" key="3">
    <source>
        <dbReference type="ARBA" id="ARBA00023163"/>
    </source>
</evidence>
<dbReference type="EMBL" id="WNKS01000004">
    <property type="protein sequence ID" value="MTV30675.1"/>
    <property type="molecule type" value="Genomic_DNA"/>
</dbReference>
<proteinExistence type="predicted"/>
<keyword evidence="2 4" id="KW-0238">DNA-binding</keyword>
<dbReference type="PRINTS" id="PR00455">
    <property type="entry name" value="HTHTETR"/>
</dbReference>
<dbReference type="InterPro" id="IPR050109">
    <property type="entry name" value="HTH-type_TetR-like_transc_reg"/>
</dbReference>
<feature type="DNA-binding region" description="H-T-H motif" evidence="4">
    <location>
        <begin position="36"/>
        <end position="55"/>
    </location>
</feature>
<dbReference type="RefSeq" id="WP_264586161.1">
    <property type="nucleotide sequence ID" value="NZ_JAOQNR010000005.1"/>
</dbReference>
<dbReference type="Gene3D" id="1.10.357.10">
    <property type="entry name" value="Tetracycline Repressor, domain 2"/>
    <property type="match status" value="1"/>
</dbReference>
<evidence type="ECO:0000256" key="1">
    <source>
        <dbReference type="ARBA" id="ARBA00023015"/>
    </source>
</evidence>
<evidence type="ECO:0000313" key="6">
    <source>
        <dbReference type="EMBL" id="MTV30675.1"/>
    </source>
</evidence>
<dbReference type="GO" id="GO:0000976">
    <property type="term" value="F:transcription cis-regulatory region binding"/>
    <property type="evidence" value="ECO:0007669"/>
    <property type="project" value="TreeGrafter"/>
</dbReference>
<dbReference type="SUPFAM" id="SSF48498">
    <property type="entry name" value="Tetracyclin repressor-like, C-terminal domain"/>
    <property type="match status" value="1"/>
</dbReference>
<reference evidence="6 7" key="1">
    <citation type="submission" date="2019-11" db="EMBL/GenBank/DDBJ databases">
        <title>Whole-genome sequence of a Rhodoblastus acidophilus DSM 142.</title>
        <authorList>
            <person name="Kyndt J.A."/>
            <person name="Meyer T.E."/>
        </authorList>
    </citation>
    <scope>NUCLEOTIDE SEQUENCE [LARGE SCALE GENOMIC DNA]</scope>
    <source>
        <strain evidence="6 7">DSM 142</strain>
    </source>
</reference>
<organism evidence="6 7">
    <name type="scientific">Rhodoblastus acidophilus</name>
    <name type="common">Rhodopseudomonas acidophila</name>
    <dbReference type="NCBI Taxonomy" id="1074"/>
    <lineage>
        <taxon>Bacteria</taxon>
        <taxon>Pseudomonadati</taxon>
        <taxon>Pseudomonadota</taxon>
        <taxon>Alphaproteobacteria</taxon>
        <taxon>Hyphomicrobiales</taxon>
        <taxon>Rhodoblastaceae</taxon>
        <taxon>Rhodoblastus</taxon>
    </lineage>
</organism>
<dbReference type="PANTHER" id="PTHR30055">
    <property type="entry name" value="HTH-TYPE TRANSCRIPTIONAL REGULATOR RUTR"/>
    <property type="match status" value="1"/>
</dbReference>